<evidence type="ECO:0000256" key="9">
    <source>
        <dbReference type="ARBA" id="ARBA00022968"/>
    </source>
</evidence>
<keyword evidence="13" id="KW-0464">Manganese</keyword>
<evidence type="ECO:0000256" key="7">
    <source>
        <dbReference type="ARBA" id="ARBA00022692"/>
    </source>
</evidence>
<dbReference type="Pfam" id="PF03071">
    <property type="entry name" value="GNT-I"/>
    <property type="match status" value="1"/>
</dbReference>
<evidence type="ECO:0000256" key="11">
    <source>
        <dbReference type="ARBA" id="ARBA00023034"/>
    </source>
</evidence>
<comment type="similarity">
    <text evidence="4">Belongs to the glycosyltransferase 13 family.</text>
</comment>
<dbReference type="OrthoDB" id="6344064at2759"/>
<dbReference type="GO" id="GO:0000139">
    <property type="term" value="C:Golgi membrane"/>
    <property type="evidence" value="ECO:0007669"/>
    <property type="project" value="UniProtKB-SubCell"/>
</dbReference>
<keyword evidence="8" id="KW-0479">Metal-binding</keyword>
<dbReference type="InterPro" id="IPR029044">
    <property type="entry name" value="Nucleotide-diphossugar_trans"/>
</dbReference>
<dbReference type="PANTHER" id="PTHR46396">
    <property type="entry name" value="PROTEIN O-LINKED-MANNOSE BETA-1,2-N-ACETYLGLUCOSAMINYLTRANSFERASE 1"/>
    <property type="match status" value="1"/>
</dbReference>
<dbReference type="SUPFAM" id="SSF53448">
    <property type="entry name" value="Nucleotide-diphospho-sugar transferases"/>
    <property type="match status" value="1"/>
</dbReference>
<comment type="cofactor">
    <cofactor evidence="1">
        <name>Mn(2+)</name>
        <dbReference type="ChEBI" id="CHEBI:29035"/>
    </cofactor>
</comment>
<keyword evidence="6" id="KW-0808">Transferase</keyword>
<evidence type="ECO:0000256" key="1">
    <source>
        <dbReference type="ARBA" id="ARBA00001936"/>
    </source>
</evidence>
<dbReference type="GO" id="GO:0046872">
    <property type="term" value="F:metal ion binding"/>
    <property type="evidence" value="ECO:0007669"/>
    <property type="project" value="UniProtKB-KW"/>
</dbReference>
<keyword evidence="15" id="KW-0732">Signal</keyword>
<dbReference type="Pfam" id="PF15711">
    <property type="entry name" value="ILEI"/>
    <property type="match status" value="1"/>
</dbReference>
<dbReference type="AlphaFoldDB" id="A0A423SAP1"/>
<comment type="caution">
    <text evidence="17">The sequence shown here is derived from an EMBL/GenBank/DDBJ whole genome shotgun (WGS) entry which is preliminary data.</text>
</comment>
<evidence type="ECO:0000256" key="12">
    <source>
        <dbReference type="ARBA" id="ARBA00023136"/>
    </source>
</evidence>
<dbReference type="Gene3D" id="3.90.550.10">
    <property type="entry name" value="Spore Coat Polysaccharide Biosynthesis Protein SpsA, Chain A"/>
    <property type="match status" value="1"/>
</dbReference>
<keyword evidence="18" id="KW-1185">Reference proteome</keyword>
<feature type="domain" description="ILEI/PANDER" evidence="16">
    <location>
        <begin position="106"/>
        <end position="190"/>
    </location>
</feature>
<evidence type="ECO:0000313" key="18">
    <source>
        <dbReference type="Proteomes" id="UP000283509"/>
    </source>
</evidence>
<name>A0A423SAP1_PENVA</name>
<feature type="signal peptide" evidence="15">
    <location>
        <begin position="1"/>
        <end position="27"/>
    </location>
</feature>
<dbReference type="UniPathway" id="UPA00378"/>
<evidence type="ECO:0000256" key="13">
    <source>
        <dbReference type="ARBA" id="ARBA00023211"/>
    </source>
</evidence>
<evidence type="ECO:0000256" key="10">
    <source>
        <dbReference type="ARBA" id="ARBA00022989"/>
    </source>
</evidence>
<evidence type="ECO:0000256" key="3">
    <source>
        <dbReference type="ARBA" id="ARBA00004922"/>
    </source>
</evidence>
<protein>
    <recommendedName>
        <fullName evidence="16">ILEI/PANDER domain-containing protein</fullName>
    </recommendedName>
</protein>
<reference evidence="17 18" key="2">
    <citation type="submission" date="2019-01" db="EMBL/GenBank/DDBJ databases">
        <title>The decoding of complex shrimp genome reveals the adaptation for benthos swimmer, frequently molting mechanism and breeding impact on genome.</title>
        <authorList>
            <person name="Sun Y."/>
            <person name="Gao Y."/>
            <person name="Yu Y."/>
        </authorList>
    </citation>
    <scope>NUCLEOTIDE SEQUENCE [LARGE SCALE GENOMIC DNA]</scope>
    <source>
        <tissue evidence="17">Muscle</tissue>
    </source>
</reference>
<evidence type="ECO:0000259" key="16">
    <source>
        <dbReference type="Pfam" id="PF15711"/>
    </source>
</evidence>
<dbReference type="PANTHER" id="PTHR46396:SF2">
    <property type="entry name" value="ILEI_PANDER DOMAIN-CONTAINING PROTEIN"/>
    <property type="match status" value="1"/>
</dbReference>
<dbReference type="GO" id="GO:0016266">
    <property type="term" value="P:protein O-linked glycosylation via N-acetyl-galactosamine"/>
    <property type="evidence" value="ECO:0007669"/>
    <property type="project" value="TreeGrafter"/>
</dbReference>
<keyword evidence="12" id="KW-0472">Membrane</keyword>
<reference evidence="17 18" key="1">
    <citation type="submission" date="2018-04" db="EMBL/GenBank/DDBJ databases">
        <authorList>
            <person name="Zhang X."/>
            <person name="Yuan J."/>
            <person name="Li F."/>
            <person name="Xiang J."/>
        </authorList>
    </citation>
    <scope>NUCLEOTIDE SEQUENCE [LARGE SCALE GENOMIC DNA]</scope>
    <source>
        <tissue evidence="17">Muscle</tissue>
    </source>
</reference>
<keyword evidence="10" id="KW-1133">Transmembrane helix</keyword>
<accession>A0A423SAP1</accession>
<keyword evidence="7" id="KW-0812">Transmembrane</keyword>
<sequence>MSTSRGAVRWAGVLAGLAMLLCAEVQGRSYNPLVRESFSTRWKKIAETRTLHPANLTAMEILEEMKEEHFLIRVLINKKEIKIYRDDQVVYEKIGVFNGHYTSHTGMHVVALHPLRGHVMLARQFLTHEPSEDRNLAACLDSLMPGNILIAAAVPDAVMFLGPDAVARLEEMGASRIRHLARHETWVMVAHTPTRPYRPPRFYPILKPNVPLGRVWGESLSVRRRIVNGTASTVDMATYVPRFEASKCAWHQDVAMSDQRKFCDSYDGYIRLCRCHDPVTSGLRYSAPRIEMREVIPVAMLTAIKPFNFYRQLLNLLETPGAAQTPILVLIDGPQKEIIRLAKLFGLDVLIHRPQGEKGSTTLLNMHFRFSVHNVFNFFPEVDKAIILEDDLLLSPDFLSYFQQTAWLLDADPTISHVNAFSTNSYPDVAYDPTVLRRIQMFPQFGWMVKRKWAQEIFQFWVPENVCIRVSSRCSLLLPTSPSPSFFPCPVFLPLFLNHPPFPLLSFSSSLLLLTSYTRLFFPFLLFLLSPPPYAFFSFPPLLLSFSFSLFPPPFPDWDWWLSGARQRQGRDALLPEVSRAFHAGAAGAHVTGWAQEHLFNNMIFNQDPHVKLKGLNDLTKDRYEAKIRRDIERAVLLNLTKSPCDGPILPPDHVSLSLTFDLLSHVGFTEAISRTPHAVLKSAVPLSLAPSRSKGSESEIRATPGPFKLFVGAKTNNDEYDSFYVIQTVSRAGGRAAPGATNASRRPRPETAGAWSLPPWIHPRHEGDVPRVLEVQLEGASPLRHRLPCVSLLVSEVRKKRGGTRGEKGGMGERVKRWKNSGGERQEHGGIKGDESNGFVNLLTPSAELVDRAGEAVYPWQTRNYPPFYLERFPAQLPEEEFHMRNLLYVYHNGTRVFNEKIGSYHIGYSLPRTENRKIRKTKQGKPASRASCRIKPQTSRGRFISDSPMRIYVVMDCS</sequence>
<evidence type="ECO:0000256" key="2">
    <source>
        <dbReference type="ARBA" id="ARBA00004323"/>
    </source>
</evidence>
<proteinExistence type="inferred from homology"/>
<keyword evidence="9" id="KW-0735">Signal-anchor</keyword>
<dbReference type="EMBL" id="QCYY01004263">
    <property type="protein sequence ID" value="ROT61280.1"/>
    <property type="molecule type" value="Genomic_DNA"/>
</dbReference>
<evidence type="ECO:0000313" key="17">
    <source>
        <dbReference type="EMBL" id="ROT61280.1"/>
    </source>
</evidence>
<organism evidence="17 18">
    <name type="scientific">Penaeus vannamei</name>
    <name type="common">Whiteleg shrimp</name>
    <name type="synonym">Litopenaeus vannamei</name>
    <dbReference type="NCBI Taxonomy" id="6689"/>
    <lineage>
        <taxon>Eukaryota</taxon>
        <taxon>Metazoa</taxon>
        <taxon>Ecdysozoa</taxon>
        <taxon>Arthropoda</taxon>
        <taxon>Crustacea</taxon>
        <taxon>Multicrustacea</taxon>
        <taxon>Malacostraca</taxon>
        <taxon>Eumalacostraca</taxon>
        <taxon>Eucarida</taxon>
        <taxon>Decapoda</taxon>
        <taxon>Dendrobranchiata</taxon>
        <taxon>Penaeoidea</taxon>
        <taxon>Penaeidae</taxon>
        <taxon>Penaeus</taxon>
    </lineage>
</organism>
<dbReference type="Proteomes" id="UP000283509">
    <property type="component" value="Unassembled WGS sequence"/>
</dbReference>
<evidence type="ECO:0000256" key="15">
    <source>
        <dbReference type="SAM" id="SignalP"/>
    </source>
</evidence>
<dbReference type="InterPro" id="IPR039477">
    <property type="entry name" value="ILEI/PANDER_dom"/>
</dbReference>
<evidence type="ECO:0000256" key="5">
    <source>
        <dbReference type="ARBA" id="ARBA00022676"/>
    </source>
</evidence>
<feature type="region of interest" description="Disordered" evidence="14">
    <location>
        <begin position="735"/>
        <end position="760"/>
    </location>
</feature>
<evidence type="ECO:0000256" key="14">
    <source>
        <dbReference type="SAM" id="MobiDB-lite"/>
    </source>
</evidence>
<keyword evidence="5" id="KW-0328">Glycosyltransferase</keyword>
<dbReference type="InterPro" id="IPR052463">
    <property type="entry name" value="O-linked_mannose_GnT"/>
</dbReference>
<feature type="chain" id="PRO_5019489456" description="ILEI/PANDER domain-containing protein" evidence="15">
    <location>
        <begin position="28"/>
        <end position="960"/>
    </location>
</feature>
<comment type="subcellular location">
    <subcellularLocation>
        <location evidence="2">Golgi apparatus membrane</location>
        <topology evidence="2">Single-pass type II membrane protein</topology>
    </subcellularLocation>
</comment>
<keyword evidence="11" id="KW-0333">Golgi apparatus</keyword>
<evidence type="ECO:0000256" key="8">
    <source>
        <dbReference type="ARBA" id="ARBA00022723"/>
    </source>
</evidence>
<dbReference type="InterPro" id="IPR004139">
    <property type="entry name" value="Glyco_trans_13"/>
</dbReference>
<dbReference type="GO" id="GO:0047223">
    <property type="term" value="F:beta-1,3-galactosyl-O-glycosyl-glycoprotein beta-1,3-N-acetylglucosaminyltransferase activity"/>
    <property type="evidence" value="ECO:0007669"/>
    <property type="project" value="TreeGrafter"/>
</dbReference>
<evidence type="ECO:0000256" key="4">
    <source>
        <dbReference type="ARBA" id="ARBA00006492"/>
    </source>
</evidence>
<evidence type="ECO:0000256" key="6">
    <source>
        <dbReference type="ARBA" id="ARBA00022679"/>
    </source>
</evidence>
<gene>
    <name evidence="17" type="ORF">C7M84_020952</name>
</gene>
<comment type="pathway">
    <text evidence="3">Protein modification; protein glycosylation.</text>
</comment>